<evidence type="ECO:0000256" key="1">
    <source>
        <dbReference type="ARBA" id="ARBA00001946"/>
    </source>
</evidence>
<feature type="binding site" evidence="7">
    <location>
        <position position="178"/>
    </location>
    <ligand>
        <name>Mg(2+)</name>
        <dbReference type="ChEBI" id="CHEBI:18420"/>
    </ligand>
</feature>
<dbReference type="Gramene" id="AUR62027446-RA">
    <property type="protein sequence ID" value="AUR62027446-RA:cds"/>
    <property type="gene ID" value="AUR62027446"/>
</dbReference>
<dbReference type="SMR" id="A0A803MDA3"/>
<keyword evidence="3" id="KW-0378">Hydrolase</keyword>
<evidence type="ECO:0000256" key="4">
    <source>
        <dbReference type="ARBA" id="ARBA00022842"/>
    </source>
</evidence>
<dbReference type="OMA" id="ENMGLTH"/>
<gene>
    <name evidence="8" type="primary">LOC110716923</name>
</gene>
<dbReference type="SUPFAM" id="SSF56784">
    <property type="entry name" value="HAD-like"/>
    <property type="match status" value="1"/>
</dbReference>
<evidence type="ECO:0000256" key="5">
    <source>
        <dbReference type="PIRSR" id="PIRSR031051-1"/>
    </source>
</evidence>
<reference evidence="8" key="1">
    <citation type="journal article" date="2017" name="Nature">
        <title>The genome of Chenopodium quinoa.</title>
        <authorList>
            <person name="Jarvis D.E."/>
            <person name="Ho Y.S."/>
            <person name="Lightfoot D.J."/>
            <person name="Schmoeckel S.M."/>
            <person name="Li B."/>
            <person name="Borm T.J.A."/>
            <person name="Ohyanagi H."/>
            <person name="Mineta K."/>
            <person name="Michell C.T."/>
            <person name="Saber N."/>
            <person name="Kharbatia N.M."/>
            <person name="Rupper R.R."/>
            <person name="Sharp A.R."/>
            <person name="Dally N."/>
            <person name="Boughton B.A."/>
            <person name="Woo Y.H."/>
            <person name="Gao G."/>
            <person name="Schijlen E.G.W.M."/>
            <person name="Guo X."/>
            <person name="Momin A.A."/>
            <person name="Negrao S."/>
            <person name="Al-Babili S."/>
            <person name="Gehring C."/>
            <person name="Roessner U."/>
            <person name="Jung C."/>
            <person name="Murphy K."/>
            <person name="Arold S.T."/>
            <person name="Gojobori T."/>
            <person name="van der Linden C.G."/>
            <person name="van Loo E.N."/>
            <person name="Jellen E.N."/>
            <person name="Maughan P.J."/>
            <person name="Tester M."/>
        </authorList>
    </citation>
    <scope>NUCLEOTIDE SEQUENCE [LARGE SCALE GENOMIC DNA]</scope>
    <source>
        <strain evidence="8">cv. PI 614886</strain>
    </source>
</reference>
<dbReference type="InterPro" id="IPR023214">
    <property type="entry name" value="HAD_sf"/>
</dbReference>
<sequence length="270" mass="30475">MSKKVVVFDFDRTIIDGDSDRWVITHLGLSPLFNQLYSTLPWNSLMNRMMEELHFQGKTVEDIGDCLKQMPLHPKIISAIKSAHSMGCELWIVSDANQFYIKTILEQYQLLGFFKEMITNPTFVDDEGRLRIMPYHDFKLHPHGCTLCPSHMCKGLILERIQASAGENGKSTTIYIGDGGGDYCPSLKIRETDHVMPRKNFPLWERINSDPSLVKASVHDWSNGEELESTLLHLISTVDGNPSLYASTESDLTSKVQGKTAATIELCHSL</sequence>
<dbReference type="NCBIfam" id="TIGR01488">
    <property type="entry name" value="HAD-SF-IB"/>
    <property type="match status" value="1"/>
</dbReference>
<evidence type="ECO:0000256" key="6">
    <source>
        <dbReference type="PIRSR" id="PIRSR031051-2"/>
    </source>
</evidence>
<dbReference type="InterPro" id="IPR006384">
    <property type="entry name" value="HAD_hydro_PyrdxlP_Pase-like"/>
</dbReference>
<dbReference type="PANTHER" id="PTHR20889">
    <property type="entry name" value="PHOSPHATASE, ORPHAN 1, 2"/>
    <property type="match status" value="1"/>
</dbReference>
<dbReference type="GO" id="GO:0046872">
    <property type="term" value="F:metal ion binding"/>
    <property type="evidence" value="ECO:0007669"/>
    <property type="project" value="UniProtKB-KW"/>
</dbReference>
<feature type="binding site" evidence="7">
    <location>
        <position position="9"/>
    </location>
    <ligand>
        <name>Mg(2+)</name>
        <dbReference type="ChEBI" id="CHEBI:18420"/>
    </ligand>
</feature>
<dbReference type="GO" id="GO:0016791">
    <property type="term" value="F:phosphatase activity"/>
    <property type="evidence" value="ECO:0007669"/>
    <property type="project" value="InterPro"/>
</dbReference>
<evidence type="ECO:0000313" key="8">
    <source>
        <dbReference type="EnsemblPlants" id="AUR62027446-RA:cds"/>
    </source>
</evidence>
<dbReference type="RefSeq" id="XP_021751268.1">
    <property type="nucleotide sequence ID" value="XM_021895576.1"/>
</dbReference>
<accession>A0A803MDA3</accession>
<dbReference type="Proteomes" id="UP000596660">
    <property type="component" value="Unplaced"/>
</dbReference>
<keyword evidence="2 7" id="KW-0479">Metal-binding</keyword>
<keyword evidence="4 7" id="KW-0460">Magnesium</keyword>
<organism evidence="8 9">
    <name type="scientific">Chenopodium quinoa</name>
    <name type="common">Quinoa</name>
    <dbReference type="NCBI Taxonomy" id="63459"/>
    <lineage>
        <taxon>Eukaryota</taxon>
        <taxon>Viridiplantae</taxon>
        <taxon>Streptophyta</taxon>
        <taxon>Embryophyta</taxon>
        <taxon>Tracheophyta</taxon>
        <taxon>Spermatophyta</taxon>
        <taxon>Magnoliopsida</taxon>
        <taxon>eudicotyledons</taxon>
        <taxon>Gunneridae</taxon>
        <taxon>Pentapetalae</taxon>
        <taxon>Caryophyllales</taxon>
        <taxon>Chenopodiaceae</taxon>
        <taxon>Chenopodioideae</taxon>
        <taxon>Atripliceae</taxon>
        <taxon>Chenopodium</taxon>
    </lineage>
</organism>
<feature type="active site" description="Nucleophile" evidence="5">
    <location>
        <position position="9"/>
    </location>
</feature>
<evidence type="ECO:0000256" key="7">
    <source>
        <dbReference type="PIRSR" id="PIRSR031051-3"/>
    </source>
</evidence>
<dbReference type="PIRSF" id="PIRSF031051">
    <property type="entry name" value="PyrdxlP_Pase_PHOSPHO2"/>
    <property type="match status" value="1"/>
</dbReference>
<dbReference type="InterPro" id="IPR036412">
    <property type="entry name" value="HAD-like_sf"/>
</dbReference>
<protein>
    <submittedName>
        <fullName evidence="8">Uncharacterized protein</fullName>
    </submittedName>
</protein>
<name>A0A803MDA3_CHEQI</name>
<dbReference type="GeneID" id="110716923"/>
<dbReference type="OrthoDB" id="10267182at2759"/>
<dbReference type="Gene3D" id="3.40.50.1000">
    <property type="entry name" value="HAD superfamily/HAD-like"/>
    <property type="match status" value="1"/>
</dbReference>
<dbReference type="InterPro" id="IPR016965">
    <property type="entry name" value="Pase_PHOSPHO-typ"/>
</dbReference>
<evidence type="ECO:0000256" key="2">
    <source>
        <dbReference type="ARBA" id="ARBA00022723"/>
    </source>
</evidence>
<feature type="binding site" evidence="6">
    <location>
        <position position="95"/>
    </location>
    <ligand>
        <name>substrate</name>
    </ligand>
</feature>
<evidence type="ECO:0000313" key="9">
    <source>
        <dbReference type="Proteomes" id="UP000596660"/>
    </source>
</evidence>
<dbReference type="EnsemblPlants" id="AUR62027446-RA">
    <property type="protein sequence ID" value="AUR62027446-RA:cds"/>
    <property type="gene ID" value="AUR62027446"/>
</dbReference>
<dbReference type="Pfam" id="PF06888">
    <property type="entry name" value="Put_Phosphatase"/>
    <property type="match status" value="1"/>
</dbReference>
<proteinExistence type="predicted"/>
<comment type="cofactor">
    <cofactor evidence="1 7">
        <name>Mg(2+)</name>
        <dbReference type="ChEBI" id="CHEBI:18420"/>
    </cofactor>
</comment>
<evidence type="ECO:0000256" key="3">
    <source>
        <dbReference type="ARBA" id="ARBA00022801"/>
    </source>
</evidence>
<dbReference type="NCBIfam" id="TIGR01489">
    <property type="entry name" value="DKMTPPase-SF"/>
    <property type="match status" value="1"/>
</dbReference>
<dbReference type="PANTHER" id="PTHR20889:SF19">
    <property type="entry name" value="THIAMINE PHOSPHATE PHOSPHATASE-LIKE PROTEIN"/>
    <property type="match status" value="1"/>
</dbReference>
<reference evidence="8" key="2">
    <citation type="submission" date="2021-03" db="UniProtKB">
        <authorList>
            <consortium name="EnsemblPlants"/>
        </authorList>
    </citation>
    <scope>IDENTIFICATION</scope>
</reference>
<dbReference type="AlphaFoldDB" id="A0A803MDA3"/>
<dbReference type="KEGG" id="cqi:110716923"/>
<feature type="binding site" evidence="7">
    <location>
        <position position="11"/>
    </location>
    <ligand>
        <name>Mg(2+)</name>
        <dbReference type="ChEBI" id="CHEBI:18420"/>
    </ligand>
</feature>
<keyword evidence="9" id="KW-1185">Reference proteome</keyword>
<feature type="active site" description="Proton donor" evidence="5">
    <location>
        <position position="11"/>
    </location>
</feature>
<feature type="binding site" evidence="6">
    <location>
        <position position="20"/>
    </location>
    <ligand>
        <name>substrate</name>
    </ligand>
</feature>